<comment type="subcellular location">
    <subcellularLocation>
        <location evidence="1">Cytoplasm</location>
        <location evidence="1">Cytoskeleton</location>
    </subcellularLocation>
</comment>
<dbReference type="Pfam" id="PF17681">
    <property type="entry name" value="GCP_N_terminal"/>
    <property type="match status" value="1"/>
</dbReference>
<dbReference type="GO" id="GO:0051225">
    <property type="term" value="P:spindle assembly"/>
    <property type="evidence" value="ECO:0007669"/>
    <property type="project" value="TreeGrafter"/>
</dbReference>
<dbReference type="InParanoid" id="A0A078ASJ6"/>
<dbReference type="CDD" id="cd22572">
    <property type="entry name" value="GCP5_NTD"/>
    <property type="match status" value="1"/>
</dbReference>
<sequence length="1404" mass="166163">MMQPSQANYRIAEEYILSNIQGHTFPETNDNEIKRNIKKLMEKFIIHNQNDKAERLSYLIDQFAKRKLKNNGGGYGEIHYSVVRMLLLLQQSPTDLESIEEFKNNKIYRTKEEMQIIEDKKIEELLKIKTEEDKVIQAIQDEWENEFEESSDDQFDSDDEDLKVLNRQRKNKSEANYKDNSKANEQVNATEEQEQLEMDETLINKIKEVNIKRIDKKQIEDSQIFFGGMPLNKIKAPIIKTIPKKTQVKKPWQRPKKFNINAFLDKYLSEFQPPENPYYQKLKQKEREEQEFKLERQEKLRNILGVRTFDQLQEQLSKRIIDNDLIKNSKLHQESQVNQHQSGYTEPLNLLRDFLKQQHDMIGLINYNAVTERQLVMDVVLMLQQLESPTFMKTKKKQDSRCTFQIRNTFQLIHVTPKMMESFLAEFIEMGNIINETQWYLKGLTKQLDKLGMVIESYVYIVERILQRFFSEVSDIQKIVLYQAGQISTSQLTFNSKELSMISNIINPKDPLTLMRLKELLKDNVFKKVKLIHQVMRIGIMDFYIIEEDYNYMDYQENSDSDNDNSHIALMEETEIIQIDKIKPADRVTYLLNSLFIFIKNNQLLQNQAELNVLKEIFITCIEQYIGIMADWVDKGELKDPKQEFFIKANPKVFVNQMEQGENQQKASSQNQWRESFIFRTINLKELMGQGNQGVSPFLQAAETQKVDVSIPIFLRPAMKEILSIGKSIKIIRYLEKNSIVKSGFEEFFDFRQIYLEKMQQQLQIIKQQDDIQFNYFDELKHQPNSKLVECGDKNLNDIWDPSYKIGNIMQESKTIKDYRDLLNVAPFSWSLQDSSSNGIGLFQIPQIQKNLDASFASTKFSDSLATPEKFDHTPERLMLDFEMKSEYDEAKNKDDLSVIKKQLIDEDNYQILSNKYNYSKQELMNYEESLNNYQAFQTFDYLLKNPDNEKEEIINQESAKVYQFRQQTIENFIRTSLTIPIHQIYIKTCTRFVRKLNAQCKLQENLKTLRQIFFMEAGYQMHQFSTQIFKQLDKGKQIDNLYMINGHFNESVCQNLKGADFIEKIRITFSDEPKTHKVLSINALDYLNLSFNSEWPLEIILDKDTITKYNMILLHLMKIKRVNYVLSLKDYWIKPKINMQPYNQMTIKEQIMYKNKILLDKLMHQIQLTQKEFLHFSNNLEYYLKTRAFQQVCNQLDIKLADIQQDLAEQMNQNDLDTNSMIDMDALVQIHQDFLLNIMRLCLLDNKSKLLLDMVLKVLQICLSFRELCQKYFLRSEGQGLNMNNYDQSASNNLDDSDDLGLNLSMDSDRGEEDVMDTINKERDADKFGRGLLRIDNFKFIDRIEECTVELNELRSKFTQCMQILIDALKRYTKKGVFSYLDEAFTRFNFNNYYMSRDREGLD</sequence>
<evidence type="ECO:0000256" key="4">
    <source>
        <dbReference type="ARBA" id="ARBA00022701"/>
    </source>
</evidence>
<keyword evidence="3" id="KW-0963">Cytoplasm</keyword>
<evidence type="ECO:0000256" key="1">
    <source>
        <dbReference type="ARBA" id="ARBA00004245"/>
    </source>
</evidence>
<name>A0A078ASJ6_STYLE</name>
<dbReference type="GO" id="GO:0007020">
    <property type="term" value="P:microtubule nucleation"/>
    <property type="evidence" value="ECO:0007669"/>
    <property type="project" value="InterPro"/>
</dbReference>
<feature type="domain" description="Gamma tubulin complex component protein N-terminal" evidence="8">
    <location>
        <begin position="377"/>
        <end position="753"/>
    </location>
</feature>
<dbReference type="GO" id="GO:0043015">
    <property type="term" value="F:gamma-tubulin binding"/>
    <property type="evidence" value="ECO:0007669"/>
    <property type="project" value="InterPro"/>
</dbReference>
<evidence type="ECO:0000256" key="2">
    <source>
        <dbReference type="ARBA" id="ARBA00010337"/>
    </source>
</evidence>
<dbReference type="OrthoDB" id="5860513at2759"/>
<evidence type="ECO:0000256" key="5">
    <source>
        <dbReference type="ARBA" id="ARBA00023212"/>
    </source>
</evidence>
<dbReference type="GO" id="GO:0051321">
    <property type="term" value="P:meiotic cell cycle"/>
    <property type="evidence" value="ECO:0007669"/>
    <property type="project" value="TreeGrafter"/>
</dbReference>
<dbReference type="GO" id="GO:0031122">
    <property type="term" value="P:cytoplasmic microtubule organization"/>
    <property type="evidence" value="ECO:0007669"/>
    <property type="project" value="TreeGrafter"/>
</dbReference>
<protein>
    <submittedName>
        <fullName evidence="9">Gamma-tubulin complex component 5</fullName>
    </submittedName>
</protein>
<dbReference type="PANTHER" id="PTHR19302:SF33">
    <property type="entry name" value="GAMMA-TUBULIN COMPLEX COMPONENT 5"/>
    <property type="match status" value="1"/>
</dbReference>
<accession>A0A078ASJ6</accession>
<dbReference type="EMBL" id="CCKQ01013734">
    <property type="protein sequence ID" value="CDW85435.1"/>
    <property type="molecule type" value="Genomic_DNA"/>
</dbReference>
<keyword evidence="10" id="KW-1185">Reference proteome</keyword>
<feature type="domain" description="Gamma tubulin complex component C-terminal" evidence="7">
    <location>
        <begin position="1003"/>
        <end position="1395"/>
    </location>
</feature>
<dbReference type="GO" id="GO:0005874">
    <property type="term" value="C:microtubule"/>
    <property type="evidence" value="ECO:0007669"/>
    <property type="project" value="UniProtKB-KW"/>
</dbReference>
<evidence type="ECO:0000259" key="8">
    <source>
        <dbReference type="Pfam" id="PF17681"/>
    </source>
</evidence>
<evidence type="ECO:0000259" key="7">
    <source>
        <dbReference type="Pfam" id="PF04130"/>
    </source>
</evidence>
<proteinExistence type="inferred from homology"/>
<dbReference type="InterPro" id="IPR007259">
    <property type="entry name" value="GCP"/>
</dbReference>
<feature type="region of interest" description="Disordered" evidence="6">
    <location>
        <begin position="169"/>
        <end position="194"/>
    </location>
</feature>
<dbReference type="GO" id="GO:0051011">
    <property type="term" value="F:microtubule minus-end binding"/>
    <property type="evidence" value="ECO:0007669"/>
    <property type="project" value="TreeGrafter"/>
</dbReference>
<organism evidence="9 10">
    <name type="scientific">Stylonychia lemnae</name>
    <name type="common">Ciliate</name>
    <dbReference type="NCBI Taxonomy" id="5949"/>
    <lineage>
        <taxon>Eukaryota</taxon>
        <taxon>Sar</taxon>
        <taxon>Alveolata</taxon>
        <taxon>Ciliophora</taxon>
        <taxon>Intramacronucleata</taxon>
        <taxon>Spirotrichea</taxon>
        <taxon>Stichotrichia</taxon>
        <taxon>Sporadotrichida</taxon>
        <taxon>Oxytrichidae</taxon>
        <taxon>Stylonychinae</taxon>
        <taxon>Stylonychia</taxon>
    </lineage>
</organism>
<reference evidence="9 10" key="1">
    <citation type="submission" date="2014-06" db="EMBL/GenBank/DDBJ databases">
        <authorList>
            <person name="Swart Estienne"/>
        </authorList>
    </citation>
    <scope>NUCLEOTIDE SEQUENCE [LARGE SCALE GENOMIC DNA]</scope>
    <source>
        <strain evidence="9 10">130c</strain>
    </source>
</reference>
<dbReference type="Proteomes" id="UP000039865">
    <property type="component" value="Unassembled WGS sequence"/>
</dbReference>
<dbReference type="GO" id="GO:0000930">
    <property type="term" value="C:gamma-tubulin complex"/>
    <property type="evidence" value="ECO:0007669"/>
    <property type="project" value="TreeGrafter"/>
</dbReference>
<dbReference type="InterPro" id="IPR040457">
    <property type="entry name" value="GCP_C"/>
</dbReference>
<evidence type="ECO:0000313" key="10">
    <source>
        <dbReference type="Proteomes" id="UP000039865"/>
    </source>
</evidence>
<dbReference type="InterPro" id="IPR059169">
    <property type="entry name" value="GCP5_N_ext"/>
</dbReference>
<dbReference type="PANTHER" id="PTHR19302">
    <property type="entry name" value="GAMMA TUBULIN COMPLEX PROTEIN"/>
    <property type="match status" value="1"/>
</dbReference>
<dbReference type="Gene3D" id="1.20.120.1900">
    <property type="entry name" value="Gamma-tubulin complex, C-terminal domain"/>
    <property type="match status" value="1"/>
</dbReference>
<comment type="similarity">
    <text evidence="2">Belongs to the TUBGCP family.</text>
</comment>
<dbReference type="InterPro" id="IPR041470">
    <property type="entry name" value="GCP_N"/>
</dbReference>
<dbReference type="GO" id="GO:0000922">
    <property type="term" value="C:spindle pole"/>
    <property type="evidence" value="ECO:0007669"/>
    <property type="project" value="InterPro"/>
</dbReference>
<keyword evidence="4" id="KW-0493">Microtubule</keyword>
<evidence type="ECO:0000256" key="6">
    <source>
        <dbReference type="SAM" id="MobiDB-lite"/>
    </source>
</evidence>
<gene>
    <name evidence="9" type="primary">Contig13267.g14158</name>
    <name evidence="9" type="ORF">STYLEM_14511</name>
</gene>
<dbReference type="GO" id="GO:0000278">
    <property type="term" value="P:mitotic cell cycle"/>
    <property type="evidence" value="ECO:0007669"/>
    <property type="project" value="TreeGrafter"/>
</dbReference>
<dbReference type="InterPro" id="IPR042241">
    <property type="entry name" value="GCP_C_sf"/>
</dbReference>
<feature type="compositionally biased region" description="Basic and acidic residues" evidence="6">
    <location>
        <begin position="171"/>
        <end position="182"/>
    </location>
</feature>
<dbReference type="Pfam" id="PF04130">
    <property type="entry name" value="GCP_C_terminal"/>
    <property type="match status" value="1"/>
</dbReference>
<evidence type="ECO:0000313" key="9">
    <source>
        <dbReference type="EMBL" id="CDW85435.1"/>
    </source>
</evidence>
<keyword evidence="5" id="KW-0206">Cytoskeleton</keyword>
<evidence type="ECO:0000256" key="3">
    <source>
        <dbReference type="ARBA" id="ARBA00022490"/>
    </source>
</evidence>